<feature type="transmembrane region" description="Helical" evidence="1">
    <location>
        <begin position="93"/>
        <end position="111"/>
    </location>
</feature>
<dbReference type="Proteomes" id="UP000501094">
    <property type="component" value="Chromosome"/>
</dbReference>
<dbReference type="RefSeq" id="WP_168606395.1">
    <property type="nucleotide sequence ID" value="NZ_CP038852.1"/>
</dbReference>
<evidence type="ECO:0000256" key="1">
    <source>
        <dbReference type="SAM" id="Phobius"/>
    </source>
</evidence>
<sequence>MLKFVKDKTSFISGICLILLSLLLFYEANSLSPFGSVFPYAITTALLILSVILIFRSFKLEIKVINEKVSFIKIPLLILTFFAWIYFLERTGFILTSLISFNLLILINAGQSIPLKKIIIYMLFGSIFILLLYFGFKNLLLVPLPEGLWFRI</sequence>
<dbReference type="AlphaFoldDB" id="A0A6H1Q0Q7"/>
<feature type="transmembrane region" description="Helical" evidence="1">
    <location>
        <begin position="70"/>
        <end position="87"/>
    </location>
</feature>
<protein>
    <recommendedName>
        <fullName evidence="2">DUF1468 domain-containing protein</fullName>
    </recommendedName>
</protein>
<name>A0A6H1Q0Q7_9PROT</name>
<gene>
    <name evidence="3" type="ORF">E5R92_01720</name>
</gene>
<keyword evidence="1" id="KW-0812">Transmembrane</keyword>
<keyword evidence="1" id="KW-0472">Membrane</keyword>
<feature type="domain" description="DUF1468" evidence="2">
    <location>
        <begin position="12"/>
        <end position="145"/>
    </location>
</feature>
<dbReference type="EMBL" id="CP038852">
    <property type="protein sequence ID" value="QIZ20502.1"/>
    <property type="molecule type" value="Genomic_DNA"/>
</dbReference>
<reference evidence="3 4" key="1">
    <citation type="journal article" date="2020" name="Nat. Microbiol.">
        <title>Lysogenic host-virus interactions in SAR11 marine bacteria.</title>
        <authorList>
            <person name="Morris R.M."/>
            <person name="Cain K.R."/>
            <person name="Hvorecny K.L."/>
            <person name="Kollman J.M."/>
        </authorList>
    </citation>
    <scope>NUCLEOTIDE SEQUENCE [LARGE SCALE GENOMIC DNA]</scope>
    <source>
        <strain evidence="3 4">NP1</strain>
    </source>
</reference>
<evidence type="ECO:0000313" key="3">
    <source>
        <dbReference type="EMBL" id="QIZ20502.1"/>
    </source>
</evidence>
<organism evidence="3 4">
    <name type="scientific">Candidatus Pelagibacter giovannonii</name>
    <dbReference type="NCBI Taxonomy" id="2563896"/>
    <lineage>
        <taxon>Bacteria</taxon>
        <taxon>Pseudomonadati</taxon>
        <taxon>Pseudomonadota</taxon>
        <taxon>Alphaproteobacteria</taxon>
        <taxon>Candidatus Pelagibacterales</taxon>
        <taxon>Candidatus Pelagibacteraceae</taxon>
        <taxon>Candidatus Pelagibacter</taxon>
    </lineage>
</organism>
<keyword evidence="4" id="KW-1185">Reference proteome</keyword>
<feature type="transmembrane region" description="Helical" evidence="1">
    <location>
        <begin position="118"/>
        <end position="136"/>
    </location>
</feature>
<feature type="transmembrane region" description="Helical" evidence="1">
    <location>
        <begin position="40"/>
        <end position="58"/>
    </location>
</feature>
<evidence type="ECO:0000313" key="4">
    <source>
        <dbReference type="Proteomes" id="UP000501094"/>
    </source>
</evidence>
<evidence type="ECO:0000259" key="2">
    <source>
        <dbReference type="Pfam" id="PF07331"/>
    </source>
</evidence>
<proteinExistence type="predicted"/>
<dbReference type="InterPro" id="IPR009936">
    <property type="entry name" value="DUF1468"/>
</dbReference>
<dbReference type="Pfam" id="PF07331">
    <property type="entry name" value="TctB"/>
    <property type="match status" value="1"/>
</dbReference>
<keyword evidence="1" id="KW-1133">Transmembrane helix</keyword>
<accession>A0A6H1Q0Q7</accession>
<dbReference type="KEGG" id="peg:E5R92_01720"/>